<gene>
    <name evidence="2" type="ORF">HINF_LOCUS26933</name>
    <name evidence="1" type="ORF">HINF_LOCUS31682</name>
</gene>
<evidence type="ECO:0000313" key="1">
    <source>
        <dbReference type="EMBL" id="CAI9944037.1"/>
    </source>
</evidence>
<dbReference type="EMBL" id="CATOUU010000721">
    <property type="protein sequence ID" value="CAI9944037.1"/>
    <property type="molecule type" value="Genomic_DNA"/>
</dbReference>
<comment type="caution">
    <text evidence="1">The sequence shown here is derived from an EMBL/GenBank/DDBJ whole genome shotgun (WGS) entry which is preliminary data.</text>
</comment>
<proteinExistence type="predicted"/>
<name>A0AA86UAU2_9EUKA</name>
<evidence type="ECO:0000313" key="2">
    <source>
        <dbReference type="EMBL" id="CAL6019411.1"/>
    </source>
</evidence>
<evidence type="ECO:0000313" key="3">
    <source>
        <dbReference type="Proteomes" id="UP001642409"/>
    </source>
</evidence>
<keyword evidence="3" id="KW-1185">Reference proteome</keyword>
<dbReference type="Proteomes" id="UP001642409">
    <property type="component" value="Unassembled WGS sequence"/>
</dbReference>
<protein>
    <submittedName>
        <fullName evidence="1">Uncharacterized protein</fullName>
    </submittedName>
</protein>
<dbReference type="EMBL" id="CAXDID020000083">
    <property type="protein sequence ID" value="CAL6019411.1"/>
    <property type="molecule type" value="Genomic_DNA"/>
</dbReference>
<reference evidence="1" key="1">
    <citation type="submission" date="2023-06" db="EMBL/GenBank/DDBJ databases">
        <authorList>
            <person name="Kurt Z."/>
        </authorList>
    </citation>
    <scope>NUCLEOTIDE SEQUENCE</scope>
</reference>
<reference evidence="2 3" key="2">
    <citation type="submission" date="2024-07" db="EMBL/GenBank/DDBJ databases">
        <authorList>
            <person name="Akdeniz Z."/>
        </authorList>
    </citation>
    <scope>NUCLEOTIDE SEQUENCE [LARGE SCALE GENOMIC DNA]</scope>
</reference>
<accession>A0AA86UAU2</accession>
<organism evidence="1">
    <name type="scientific">Hexamita inflata</name>
    <dbReference type="NCBI Taxonomy" id="28002"/>
    <lineage>
        <taxon>Eukaryota</taxon>
        <taxon>Metamonada</taxon>
        <taxon>Diplomonadida</taxon>
        <taxon>Hexamitidae</taxon>
        <taxon>Hexamitinae</taxon>
        <taxon>Hexamita</taxon>
    </lineage>
</organism>
<dbReference type="AlphaFoldDB" id="A0AA86UAU2"/>
<sequence>MKGGILDDIIDSLNMSKPTNMATLNWALHPESKVSTQQLIQSVSIDRQPQQQQIQQQQVPSAPKPYVPQQYQPQQSQLFQQQQQYIPQQQYAPVQQQPLYIQTRHNINVQDEIYQLQQKLQQLSVPELSVAHKLLSELTQSVEQTIRSYKPIQINQQNKNVPVKSYNQVSQPDYQELYRQEVEQPVHQLLEDALPQQKQQKYAAKPLQFPRPSVYEKIENSLQGINAIKIQKVTSEASQKFFWIQDTPTGYKLLWSNQQGEPATGSMSLSTVQYLLVGGLSQQFIKCRVKVDDLKTMKKSTQQPVSKQITLIGDKKDVTIQMGSMEDIELWTAAFEKFGGAAKILVSE</sequence>